<evidence type="ECO:0000313" key="5">
    <source>
        <dbReference type="Proteomes" id="UP000585258"/>
    </source>
</evidence>
<accession>A0A1H0QRC3</accession>
<gene>
    <name evidence="2" type="ORF">H7E68_18235</name>
    <name evidence="3" type="ORF">SAMN04488529_102463</name>
</gene>
<dbReference type="RefSeq" id="WP_089967456.1">
    <property type="nucleotide sequence ID" value="NZ_CP071376.1"/>
</dbReference>
<keyword evidence="4" id="KW-1185">Reference proteome</keyword>
<dbReference type="GeneID" id="65309366"/>
<dbReference type="Proteomes" id="UP000585258">
    <property type="component" value="Unassembled WGS sequence"/>
</dbReference>
<evidence type="ECO:0000256" key="1">
    <source>
        <dbReference type="SAM" id="Phobius"/>
    </source>
</evidence>
<name>A0A1H0QRC3_9CLOT</name>
<dbReference type="OrthoDB" id="1915855at2"/>
<evidence type="ECO:0000313" key="4">
    <source>
        <dbReference type="Proteomes" id="UP000198597"/>
    </source>
</evidence>
<evidence type="ECO:0000313" key="3">
    <source>
        <dbReference type="EMBL" id="SDP19238.1"/>
    </source>
</evidence>
<dbReference type="EMBL" id="FNJM01000002">
    <property type="protein sequence ID" value="SDP19238.1"/>
    <property type="molecule type" value="Genomic_DNA"/>
</dbReference>
<feature type="transmembrane region" description="Helical" evidence="1">
    <location>
        <begin position="7"/>
        <end position="35"/>
    </location>
</feature>
<sequence length="81" mass="9710">MNKKIILYITIGLIFLMPIISIESVIPWVVAFFFINKSIKRFKANDELKFIWFNMIYCGGIILIYNIIARYLEYILIKTWL</sequence>
<reference evidence="2 5" key="2">
    <citation type="submission" date="2020-08" db="EMBL/GenBank/DDBJ databases">
        <title>Clostridia isolated from Swiss meat.</title>
        <authorList>
            <person name="Wambui J."/>
            <person name="Stevens M.J.A."/>
            <person name="Stephan R."/>
        </authorList>
    </citation>
    <scope>NUCLEOTIDE SEQUENCE [LARGE SCALE GENOMIC DNA]</scope>
    <source>
        <strain evidence="2 5">CM001</strain>
    </source>
</reference>
<dbReference type="STRING" id="94869.SAMN04488529_102463"/>
<keyword evidence="1" id="KW-0472">Membrane</keyword>
<dbReference type="AlphaFoldDB" id="A0A1H0QRC3"/>
<reference evidence="3 4" key="1">
    <citation type="submission" date="2016-10" db="EMBL/GenBank/DDBJ databases">
        <authorList>
            <person name="de Groot N.N."/>
        </authorList>
    </citation>
    <scope>NUCLEOTIDE SEQUENCE [LARGE SCALE GENOMIC DNA]</scope>
    <source>
        <strain evidence="3 4">DSM 12272</strain>
    </source>
</reference>
<keyword evidence="1" id="KW-0812">Transmembrane</keyword>
<organism evidence="3 4">
    <name type="scientific">Clostridium gasigenes</name>
    <dbReference type="NCBI Taxonomy" id="94869"/>
    <lineage>
        <taxon>Bacteria</taxon>
        <taxon>Bacillati</taxon>
        <taxon>Bacillota</taxon>
        <taxon>Clostridia</taxon>
        <taxon>Eubacteriales</taxon>
        <taxon>Clostridiaceae</taxon>
        <taxon>Clostridium</taxon>
    </lineage>
</organism>
<proteinExistence type="predicted"/>
<keyword evidence="1" id="KW-1133">Transmembrane helix</keyword>
<feature type="transmembrane region" description="Helical" evidence="1">
    <location>
        <begin position="50"/>
        <end position="68"/>
    </location>
</feature>
<dbReference type="EMBL" id="JACKWY010000017">
    <property type="protein sequence ID" value="MBB6716626.1"/>
    <property type="molecule type" value="Genomic_DNA"/>
</dbReference>
<protein>
    <submittedName>
        <fullName evidence="3">Uncharacterized protein</fullName>
    </submittedName>
</protein>
<dbReference type="Proteomes" id="UP000198597">
    <property type="component" value="Unassembled WGS sequence"/>
</dbReference>
<evidence type="ECO:0000313" key="2">
    <source>
        <dbReference type="EMBL" id="MBB6716626.1"/>
    </source>
</evidence>